<dbReference type="EMBL" id="QBKQ01000001">
    <property type="protein sequence ID" value="PTX44606.1"/>
    <property type="molecule type" value="Genomic_DNA"/>
</dbReference>
<evidence type="ECO:0000313" key="2">
    <source>
        <dbReference type="Proteomes" id="UP000244174"/>
    </source>
</evidence>
<protein>
    <submittedName>
        <fullName evidence="1">Uncharacterized protein</fullName>
    </submittedName>
</protein>
<dbReference type="Proteomes" id="UP000244174">
    <property type="component" value="Unassembled WGS sequence"/>
</dbReference>
<accession>A0A2T6ALG9</accession>
<sequence length="41" mass="4675">MTPVLMVKGLPQAGQDNGIQKARIRYNFLKTKSSYLVKCIY</sequence>
<comment type="caution">
    <text evidence="1">The sequence shown here is derived from an EMBL/GenBank/DDBJ whole genome shotgun (WGS) entry which is preliminary data.</text>
</comment>
<proteinExistence type="predicted"/>
<reference evidence="1 2" key="1">
    <citation type="submission" date="2018-04" db="EMBL/GenBank/DDBJ databases">
        <title>Genomic Encyclopedia of Archaeal and Bacterial Type Strains, Phase II (KMG-II): from individual species to whole genera.</title>
        <authorList>
            <person name="Goeker M."/>
        </authorList>
    </citation>
    <scope>NUCLEOTIDE SEQUENCE [LARGE SCALE GENOMIC DNA]</scope>
    <source>
        <strain evidence="1 2">DSM 23082</strain>
    </source>
</reference>
<organism evidence="1 2">
    <name type="scientific">Christiangramia gaetbulicola</name>
    <dbReference type="NCBI Taxonomy" id="703340"/>
    <lineage>
        <taxon>Bacteria</taxon>
        <taxon>Pseudomonadati</taxon>
        <taxon>Bacteroidota</taxon>
        <taxon>Flavobacteriia</taxon>
        <taxon>Flavobacteriales</taxon>
        <taxon>Flavobacteriaceae</taxon>
        <taxon>Christiangramia</taxon>
    </lineage>
</organism>
<evidence type="ECO:0000313" key="1">
    <source>
        <dbReference type="EMBL" id="PTX44606.1"/>
    </source>
</evidence>
<gene>
    <name evidence="1" type="ORF">C8P64_0587</name>
</gene>
<keyword evidence="2" id="KW-1185">Reference proteome</keyword>
<dbReference type="AlphaFoldDB" id="A0A2T6ALG9"/>
<name>A0A2T6ALG9_9FLAO</name>